<evidence type="ECO:0000256" key="1">
    <source>
        <dbReference type="ARBA" id="ARBA00004496"/>
    </source>
</evidence>
<organism evidence="9 10">
    <name type="scientific">Clavelina lepadiformis</name>
    <name type="common">Light-bulb sea squirt</name>
    <name type="synonym">Ascidia lepadiformis</name>
    <dbReference type="NCBI Taxonomy" id="159417"/>
    <lineage>
        <taxon>Eukaryota</taxon>
        <taxon>Metazoa</taxon>
        <taxon>Chordata</taxon>
        <taxon>Tunicata</taxon>
        <taxon>Ascidiacea</taxon>
        <taxon>Aplousobranchia</taxon>
        <taxon>Clavelinidae</taxon>
        <taxon>Clavelina</taxon>
    </lineage>
</organism>
<evidence type="ECO:0000313" key="10">
    <source>
        <dbReference type="Proteomes" id="UP001642483"/>
    </source>
</evidence>
<dbReference type="EC" id="3.1.1.4" evidence="2"/>
<evidence type="ECO:0000259" key="7">
    <source>
        <dbReference type="PROSITE" id="PS50004"/>
    </source>
</evidence>
<gene>
    <name evidence="9" type="ORF">CVLEPA_LOCUS12862</name>
</gene>
<evidence type="ECO:0000256" key="5">
    <source>
        <dbReference type="ARBA" id="ARBA00023098"/>
    </source>
</evidence>
<evidence type="ECO:0000259" key="8">
    <source>
        <dbReference type="PROSITE" id="PS51210"/>
    </source>
</evidence>
<keyword evidence="3" id="KW-0963">Cytoplasm</keyword>
<dbReference type="Pfam" id="PF01735">
    <property type="entry name" value="PLA2_B"/>
    <property type="match status" value="1"/>
</dbReference>
<dbReference type="EMBL" id="CAWYQH010000090">
    <property type="protein sequence ID" value="CAK8682178.1"/>
    <property type="molecule type" value="Genomic_DNA"/>
</dbReference>
<evidence type="ECO:0000256" key="2">
    <source>
        <dbReference type="ARBA" id="ARBA00013278"/>
    </source>
</evidence>
<dbReference type="PANTHER" id="PTHR10728">
    <property type="entry name" value="CYTOSOLIC PHOSPHOLIPASE A2"/>
    <property type="match status" value="1"/>
</dbReference>
<dbReference type="PROSITE" id="PS50004">
    <property type="entry name" value="C2"/>
    <property type="match status" value="1"/>
</dbReference>
<comment type="subcellular location">
    <subcellularLocation>
        <location evidence="1">Cytoplasm</location>
    </subcellularLocation>
</comment>
<protein>
    <recommendedName>
        <fullName evidence="2">phospholipase A2</fullName>
        <ecNumber evidence="2">3.1.1.4</ecNumber>
    </recommendedName>
</protein>
<dbReference type="InterPro" id="IPR035892">
    <property type="entry name" value="C2_domain_sf"/>
</dbReference>
<dbReference type="SMART" id="SM00022">
    <property type="entry name" value="PLAc"/>
    <property type="match status" value="1"/>
</dbReference>
<proteinExistence type="predicted"/>
<comment type="caution">
    <text evidence="9">The sequence shown here is derived from an EMBL/GenBank/DDBJ whole genome shotgun (WGS) entry which is preliminary data.</text>
</comment>
<evidence type="ECO:0000256" key="6">
    <source>
        <dbReference type="PROSITE-ProRule" id="PRU00555"/>
    </source>
</evidence>
<dbReference type="InterPro" id="IPR002642">
    <property type="entry name" value="LysoPLipase_cat_dom"/>
</dbReference>
<dbReference type="InterPro" id="IPR016035">
    <property type="entry name" value="Acyl_Trfase/lysoPLipase"/>
</dbReference>
<keyword evidence="10" id="KW-1185">Reference proteome</keyword>
<evidence type="ECO:0000256" key="4">
    <source>
        <dbReference type="ARBA" id="ARBA00022801"/>
    </source>
</evidence>
<dbReference type="Gene3D" id="3.40.1090.10">
    <property type="entry name" value="Cytosolic phospholipase A2 catalytic domain"/>
    <property type="match status" value="1"/>
</dbReference>
<dbReference type="PROSITE" id="PS51210">
    <property type="entry name" value="PLA2C"/>
    <property type="match status" value="1"/>
</dbReference>
<dbReference type="InterPro" id="IPR000008">
    <property type="entry name" value="C2_dom"/>
</dbReference>
<evidence type="ECO:0000256" key="3">
    <source>
        <dbReference type="ARBA" id="ARBA00022490"/>
    </source>
</evidence>
<dbReference type="SUPFAM" id="SSF52151">
    <property type="entry name" value="FabD/lysophospholipase-like"/>
    <property type="match status" value="1"/>
</dbReference>
<keyword evidence="6" id="KW-0442">Lipid degradation</keyword>
<keyword evidence="5 6" id="KW-0443">Lipid metabolism</keyword>
<dbReference type="Gene3D" id="2.60.40.150">
    <property type="entry name" value="C2 domain"/>
    <property type="match status" value="1"/>
</dbReference>
<reference evidence="9 10" key="1">
    <citation type="submission" date="2024-02" db="EMBL/GenBank/DDBJ databases">
        <authorList>
            <person name="Daric V."/>
            <person name="Darras S."/>
        </authorList>
    </citation>
    <scope>NUCLEOTIDE SEQUENCE [LARGE SCALE GENOMIC DNA]</scope>
</reference>
<sequence>MEFEEFEKFENDHQNVFDDFKLGFNPTIVVTVTLLRCRDVSVSYFYDMFDTPDPQFRVRCPSVPKSKTFVTVGLKDDTPTSEINETFKFVIPDEMKDVESLPVVISMYDVDVMSDDRIGTKRVDVVKEVKLGESINKTIDYNGHGELDVEISRELRTTPDFRHSLGLHPEERAFRKKRLPIVYETLRNILGPEKGPSSLKETPVVSMVTSGGGYRAVVGMCGAMEALNDAGLMDIFTYAAGLSGSAWYLQSVYALQGILSSEQAKFHDELKKRLAGNLFLDLVNPFTISSYQSYIAETKEKNKQPHSFVDYFPGYLVGKHTLGEKNMHLALSDLKTYVSDGKVPYPIIASLHAKSSVSVSKFHAYYEETPFEVSLPEYGIGLSPDTVGSTWTGGFLVDKLPELPLHFSQGMTGCAFSILLQNYLKNGNERASDLGDYIDDERVRGKQFGERVIEIESDDEEDTDEENDDLDMVPTVESNLSNPESIHSPKPVFLKSLVSQLSFFTDRNAFVGRTARLNNFAQGFSTLKRYLMNPFDHGDAHNAHEQELLDALGVLKMKRQMSTRKNVISVIDAGLLFNVPTSVALRPQRMCDLLIVMDLSGYESDEKFSYSSILHGAAHAWRSGLHYPPVNFEKITNLPPKEFLIFPSDDDDCPTILWFTLCNKTFKNLKDYTPRSKERPKDDKKFNDFPVFVDGSPYSTFNFQYSGLDFDRLRELMYYNVTSHIDEIKVALEDAVARKTRRSNKFQSHSK</sequence>
<keyword evidence="4 6" id="KW-0378">Hydrolase</keyword>
<dbReference type="PANTHER" id="PTHR10728:SF40">
    <property type="entry name" value="PATATIN FAMILY PROTEIN"/>
    <property type="match status" value="1"/>
</dbReference>
<feature type="domain" description="PLA2c" evidence="8">
    <location>
        <begin position="153"/>
        <end position="751"/>
    </location>
</feature>
<feature type="domain" description="C2" evidence="7">
    <location>
        <begin position="8"/>
        <end position="139"/>
    </location>
</feature>
<dbReference type="Proteomes" id="UP001642483">
    <property type="component" value="Unassembled WGS sequence"/>
</dbReference>
<name>A0ABP0FRD1_CLALP</name>
<evidence type="ECO:0000313" key="9">
    <source>
        <dbReference type="EMBL" id="CAK8682178.1"/>
    </source>
</evidence>
<dbReference type="SUPFAM" id="SSF49562">
    <property type="entry name" value="C2 domain (Calcium/lipid-binding domain, CaLB)"/>
    <property type="match status" value="1"/>
</dbReference>
<accession>A0ABP0FRD1</accession>